<dbReference type="InterPro" id="IPR058649">
    <property type="entry name" value="CzcB_C"/>
</dbReference>
<dbReference type="Pfam" id="PF25971">
    <property type="entry name" value="CzcB_N"/>
    <property type="match status" value="1"/>
</dbReference>
<evidence type="ECO:0000259" key="7">
    <source>
        <dbReference type="Pfam" id="PF25975"/>
    </source>
</evidence>
<dbReference type="GO" id="GO:0015679">
    <property type="term" value="P:plasma membrane copper ion transport"/>
    <property type="evidence" value="ECO:0007669"/>
    <property type="project" value="TreeGrafter"/>
</dbReference>
<organism evidence="8 9">
    <name type="scientific">Solimonas fluminis</name>
    <dbReference type="NCBI Taxonomy" id="2086571"/>
    <lineage>
        <taxon>Bacteria</taxon>
        <taxon>Pseudomonadati</taxon>
        <taxon>Pseudomonadota</taxon>
        <taxon>Gammaproteobacteria</taxon>
        <taxon>Nevskiales</taxon>
        <taxon>Nevskiaceae</taxon>
        <taxon>Solimonas</taxon>
    </lineage>
</organism>
<sequence>MNRQTTCILIALGLALGACNPKSAEPAAEHGGEKAASAEYERGPNRGRMLRDGDFALELQIFEDGVPPEYHVYLYRNGKLLPPTTAKVVVELTRLGNKQNRFTFTPKEGYLIGSGTVTEPHSFSVVVTAEEGGKTHRWAFDSFEGRTTISAKNAQDAGVRTEAAGPATIAEVLKLTGRVVPNAEHVRAVTARFPGTIQKVSKSVGDAVQAGDRLAVVESNDSLQSYNVTSPISGVVLERDANPGEFAGNGPLFVIADFTKLWVELAVFPRDLAKLRVGQPVTLSGVDGGDVQASGRIVRIAPAEGAGRGTLSGVYTARVQLDNASGQWTPGLFARGEVRIGAAEVPLAVKRSGLQAFRDFTVVFELIGETYEVRMLELGRQDSTHVEVLGGIEPGARYVSENSYLIKADIDKSGASHDH</sequence>
<dbReference type="Gene3D" id="2.40.50.100">
    <property type="match status" value="1"/>
</dbReference>
<feature type="region of interest" description="Disordered" evidence="2">
    <location>
        <begin position="23"/>
        <end position="44"/>
    </location>
</feature>
<dbReference type="GO" id="GO:0046914">
    <property type="term" value="F:transition metal ion binding"/>
    <property type="evidence" value="ECO:0007669"/>
    <property type="project" value="TreeGrafter"/>
</dbReference>
<dbReference type="Pfam" id="PF25975">
    <property type="entry name" value="CzcB_C"/>
    <property type="match status" value="1"/>
</dbReference>
<proteinExistence type="predicted"/>
<dbReference type="RefSeq" id="WP_104231604.1">
    <property type="nucleotide sequence ID" value="NZ_PSNW01000010.1"/>
</dbReference>
<dbReference type="GO" id="GO:0030288">
    <property type="term" value="C:outer membrane-bounded periplasmic space"/>
    <property type="evidence" value="ECO:0007669"/>
    <property type="project" value="TreeGrafter"/>
</dbReference>
<evidence type="ECO:0000259" key="5">
    <source>
        <dbReference type="Pfam" id="PF25971"/>
    </source>
</evidence>
<accession>A0A2S5TCR1</accession>
<evidence type="ECO:0000256" key="3">
    <source>
        <dbReference type="SAM" id="SignalP"/>
    </source>
</evidence>
<dbReference type="Proteomes" id="UP000238220">
    <property type="component" value="Unassembled WGS sequence"/>
</dbReference>
<dbReference type="InterPro" id="IPR058792">
    <property type="entry name" value="Beta-barrel_RND_2"/>
</dbReference>
<dbReference type="AlphaFoldDB" id="A0A2S5TCR1"/>
<feature type="domain" description="CzcB N-terminal" evidence="5">
    <location>
        <begin position="47"/>
        <end position="138"/>
    </location>
</feature>
<dbReference type="SUPFAM" id="SSF111369">
    <property type="entry name" value="HlyD-like secretion proteins"/>
    <property type="match status" value="1"/>
</dbReference>
<evidence type="ECO:0000256" key="2">
    <source>
        <dbReference type="SAM" id="MobiDB-lite"/>
    </source>
</evidence>
<gene>
    <name evidence="8" type="ORF">C3942_17275</name>
</gene>
<evidence type="ECO:0000313" key="8">
    <source>
        <dbReference type="EMBL" id="PPE72794.1"/>
    </source>
</evidence>
<evidence type="ECO:0000259" key="6">
    <source>
        <dbReference type="Pfam" id="PF25973"/>
    </source>
</evidence>
<dbReference type="PANTHER" id="PTHR30097">
    <property type="entry name" value="CATION EFFLUX SYSTEM PROTEIN CUSB"/>
    <property type="match status" value="1"/>
</dbReference>
<dbReference type="InterPro" id="IPR058647">
    <property type="entry name" value="BSH_CzcB-like"/>
</dbReference>
<dbReference type="InterPro" id="IPR051909">
    <property type="entry name" value="MFP_Cation_Efflux"/>
</dbReference>
<feature type="domain" description="CusB-like beta-barrel" evidence="4">
    <location>
        <begin position="260"/>
        <end position="337"/>
    </location>
</feature>
<protein>
    <submittedName>
        <fullName evidence="8">HlyD family secretion protein</fullName>
    </submittedName>
</protein>
<dbReference type="EMBL" id="PSNW01000010">
    <property type="protein sequence ID" value="PPE72794.1"/>
    <property type="molecule type" value="Genomic_DNA"/>
</dbReference>
<dbReference type="GO" id="GO:0060003">
    <property type="term" value="P:copper ion export"/>
    <property type="evidence" value="ECO:0007669"/>
    <property type="project" value="TreeGrafter"/>
</dbReference>
<feature type="chain" id="PRO_5015639448" evidence="3">
    <location>
        <begin position="25"/>
        <end position="419"/>
    </location>
</feature>
<feature type="domain" description="CzcB-like barrel-sandwich hybrid" evidence="6">
    <location>
        <begin position="187"/>
        <end position="257"/>
    </location>
</feature>
<dbReference type="Gene3D" id="2.40.30.170">
    <property type="match status" value="1"/>
</dbReference>
<dbReference type="PROSITE" id="PS51257">
    <property type="entry name" value="PROKAR_LIPOPROTEIN"/>
    <property type="match status" value="1"/>
</dbReference>
<dbReference type="PANTHER" id="PTHR30097:SF4">
    <property type="entry name" value="SLR6042 PROTEIN"/>
    <property type="match status" value="1"/>
</dbReference>
<keyword evidence="1" id="KW-0813">Transport</keyword>
<dbReference type="OrthoDB" id="9768185at2"/>
<feature type="signal peptide" evidence="3">
    <location>
        <begin position="1"/>
        <end position="24"/>
    </location>
</feature>
<dbReference type="CDD" id="cd06850">
    <property type="entry name" value="biotinyl_domain"/>
    <property type="match status" value="1"/>
</dbReference>
<keyword evidence="9" id="KW-1185">Reference proteome</keyword>
<dbReference type="Pfam" id="PF25954">
    <property type="entry name" value="Beta-barrel_RND_2"/>
    <property type="match status" value="1"/>
</dbReference>
<comment type="caution">
    <text evidence="8">The sequence shown here is derived from an EMBL/GenBank/DDBJ whole genome shotgun (WGS) entry which is preliminary data.</text>
</comment>
<evidence type="ECO:0000313" key="9">
    <source>
        <dbReference type="Proteomes" id="UP000238220"/>
    </source>
</evidence>
<dbReference type="InterPro" id="IPR058646">
    <property type="entry name" value="CzcB_N"/>
</dbReference>
<dbReference type="Pfam" id="PF25973">
    <property type="entry name" value="BSH_CzcB"/>
    <property type="match status" value="1"/>
</dbReference>
<evidence type="ECO:0000256" key="1">
    <source>
        <dbReference type="ARBA" id="ARBA00022448"/>
    </source>
</evidence>
<evidence type="ECO:0000259" key="4">
    <source>
        <dbReference type="Pfam" id="PF25954"/>
    </source>
</evidence>
<name>A0A2S5TCR1_9GAMM</name>
<feature type="domain" description="CzcB-like C-terminal circularly permuted SH3-like" evidence="7">
    <location>
        <begin position="347"/>
        <end position="407"/>
    </location>
</feature>
<keyword evidence="3" id="KW-0732">Signal</keyword>
<reference evidence="8 9" key="1">
    <citation type="submission" date="2018-02" db="EMBL/GenBank/DDBJ databases">
        <title>Genome sequencing of Solimonas sp. HR-BB.</title>
        <authorList>
            <person name="Lee Y."/>
            <person name="Jeon C.O."/>
        </authorList>
    </citation>
    <scope>NUCLEOTIDE SEQUENCE [LARGE SCALE GENOMIC DNA]</scope>
    <source>
        <strain evidence="8 9">HR-BB</strain>
    </source>
</reference>